<dbReference type="PANTHER" id="PTHR30302">
    <property type="entry name" value="HYDROGENASE 1 MATURATION PROTEASE"/>
    <property type="match status" value="1"/>
</dbReference>
<dbReference type="PRINTS" id="PR00446">
    <property type="entry name" value="HYDRGNUPTAKE"/>
</dbReference>
<evidence type="ECO:0000313" key="5">
    <source>
        <dbReference type="EMBL" id="HGZ42385.1"/>
    </source>
</evidence>
<dbReference type="CDD" id="cd00518">
    <property type="entry name" value="H2MP"/>
    <property type="match status" value="1"/>
</dbReference>
<evidence type="ECO:0000256" key="1">
    <source>
        <dbReference type="ARBA" id="ARBA00006814"/>
    </source>
</evidence>
<dbReference type="GO" id="GO:0008047">
    <property type="term" value="F:enzyme activator activity"/>
    <property type="evidence" value="ECO:0007669"/>
    <property type="project" value="InterPro"/>
</dbReference>
<keyword evidence="2 5" id="KW-0645">Protease</keyword>
<dbReference type="InterPro" id="IPR023430">
    <property type="entry name" value="Pept_HybD-like_dom_sf"/>
</dbReference>
<comment type="caution">
    <text evidence="5">The sequence shown here is derived from an EMBL/GenBank/DDBJ whole genome shotgun (WGS) entry which is preliminary data.</text>
</comment>
<evidence type="ECO:0000256" key="4">
    <source>
        <dbReference type="ARBA" id="ARBA00022801"/>
    </source>
</evidence>
<dbReference type="EMBL" id="DSQF01000004">
    <property type="protein sequence ID" value="HGZ42385.1"/>
    <property type="molecule type" value="Genomic_DNA"/>
</dbReference>
<dbReference type="AlphaFoldDB" id="A0A832I308"/>
<dbReference type="NCBIfam" id="TIGR00072">
    <property type="entry name" value="hydrog_prot"/>
    <property type="match status" value="1"/>
</dbReference>
<keyword evidence="3" id="KW-0064">Aspartyl protease</keyword>
<dbReference type="PANTHER" id="PTHR30302:SF1">
    <property type="entry name" value="HYDROGENASE 2 MATURATION PROTEASE"/>
    <property type="match status" value="1"/>
</dbReference>
<dbReference type="GO" id="GO:0016485">
    <property type="term" value="P:protein processing"/>
    <property type="evidence" value="ECO:0007669"/>
    <property type="project" value="TreeGrafter"/>
</dbReference>
<accession>A0A832I308</accession>
<dbReference type="InterPro" id="IPR000671">
    <property type="entry name" value="Peptidase_A31"/>
</dbReference>
<organism evidence="5">
    <name type="scientific">Eiseniibacteriota bacterium</name>
    <dbReference type="NCBI Taxonomy" id="2212470"/>
    <lineage>
        <taxon>Bacteria</taxon>
        <taxon>Candidatus Eiseniibacteriota</taxon>
    </lineage>
</organism>
<gene>
    <name evidence="5" type="ORF">ENR23_02980</name>
</gene>
<protein>
    <submittedName>
        <fullName evidence="5">Hydrogenase maturation protease</fullName>
    </submittedName>
</protein>
<evidence type="ECO:0000256" key="2">
    <source>
        <dbReference type="ARBA" id="ARBA00022670"/>
    </source>
</evidence>
<dbReference type="SUPFAM" id="SSF53163">
    <property type="entry name" value="HybD-like"/>
    <property type="match status" value="1"/>
</dbReference>
<reference evidence="5" key="1">
    <citation type="journal article" date="2020" name="mSystems">
        <title>Genome- and Community-Level Interaction Insights into Carbon Utilization and Element Cycling Functions of Hydrothermarchaeota in Hydrothermal Sediment.</title>
        <authorList>
            <person name="Zhou Z."/>
            <person name="Liu Y."/>
            <person name="Xu W."/>
            <person name="Pan J."/>
            <person name="Luo Z.H."/>
            <person name="Li M."/>
        </authorList>
    </citation>
    <scope>NUCLEOTIDE SEQUENCE [LARGE SCALE GENOMIC DNA]</scope>
    <source>
        <strain evidence="5">SpSt-381</strain>
    </source>
</reference>
<dbReference type="Pfam" id="PF01750">
    <property type="entry name" value="HycI"/>
    <property type="match status" value="1"/>
</dbReference>
<keyword evidence="4" id="KW-0378">Hydrolase</keyword>
<name>A0A832I308_UNCEI</name>
<sequence length="150" mass="15827">MVRVIGVGNPDREDDAAGIEAVRRLAAHGHPGVEARVCRPDPDDLLTAMMGAARVIVVDAMAAGTDPGTVVRIDATAAPVPAELFRGSTHGLGVAEAVELARHLGVMPRSLVIYGIEGRNYRFGKPLSRDVSFAVEQVVDRIEHEAAEAA</sequence>
<proteinExistence type="inferred from homology"/>
<evidence type="ECO:0000256" key="3">
    <source>
        <dbReference type="ARBA" id="ARBA00022750"/>
    </source>
</evidence>
<dbReference type="GO" id="GO:0004190">
    <property type="term" value="F:aspartic-type endopeptidase activity"/>
    <property type="evidence" value="ECO:0007669"/>
    <property type="project" value="UniProtKB-KW"/>
</dbReference>
<dbReference type="Gene3D" id="3.40.50.1450">
    <property type="entry name" value="HybD-like"/>
    <property type="match status" value="1"/>
</dbReference>
<comment type="similarity">
    <text evidence="1">Belongs to the peptidase A31 family.</text>
</comment>